<comment type="caution">
    <text evidence="1">The sequence shown here is derived from an EMBL/GenBank/DDBJ whole genome shotgun (WGS) entry which is preliminary data.</text>
</comment>
<accession>A0A511W6X9</accession>
<dbReference type="Pfam" id="PF18928">
    <property type="entry name" value="DUF5677"/>
    <property type="match status" value="1"/>
</dbReference>
<evidence type="ECO:0000313" key="2">
    <source>
        <dbReference type="Proteomes" id="UP000321440"/>
    </source>
</evidence>
<protein>
    <submittedName>
        <fullName evidence="1">Uncharacterized protein</fullName>
    </submittedName>
</protein>
<dbReference type="AlphaFoldDB" id="A0A511W6X9"/>
<name>A0A511W6X9_9BACI</name>
<reference evidence="1 2" key="1">
    <citation type="submission" date="2019-07" db="EMBL/GenBank/DDBJ databases">
        <title>Whole genome shotgun sequence of Alkalibacillus haloalkaliphilus NBRC 103110.</title>
        <authorList>
            <person name="Hosoyama A."/>
            <person name="Uohara A."/>
            <person name="Ohji S."/>
            <person name="Ichikawa N."/>
        </authorList>
    </citation>
    <scope>NUCLEOTIDE SEQUENCE [LARGE SCALE GENOMIC DNA]</scope>
    <source>
        <strain evidence="1 2">NBRC 103110</strain>
    </source>
</reference>
<sequence length="483" mass="57950">MVKEYKGHKFKSGKFVTPFNELLTQLGREEQWYLGRLPEYMWLALIFHSHPREKAIILIQDILQELNKILPDKVMQPRVSYILQLSEERQQDFYKYLLSKIDKSVLSPLTIIISYSISRPFSKYFSNKDESIEEKIYKLESILQTFSSQHSEQTTDIRYLVFFFIQLRNKIIMSEDQSELINQYPDITHDNHLMPLIRPMVRNLEMMSSNFEDNPNIMYLELFWERMSELTDCELFSVQFEIEDVSDKQTALENCYRELKYFTDQFHTVSPLDQKMLVLLGITTFSYKRFLELVEHDLYNTITGRSTIRSLIENYIMMKYLILRESEKPNIWEEYQYYGLGQFKLITERYEDTGDIFPNSHVEYKYLSLLVEEYKMKDFVDMDLNYFDRHNIKTKAEMVGESNLYKHLYDYDSIYEHGLWGAIRESSLLKCNTASHQFHCVPDIENQQQLKSVWHDCQLLMQKTLNILKEQYGFPPHIEVKNK</sequence>
<dbReference type="InterPro" id="IPR043733">
    <property type="entry name" value="DUF5677"/>
</dbReference>
<gene>
    <name evidence="1" type="ORF">AHA02nite_25330</name>
</gene>
<dbReference type="Proteomes" id="UP000321440">
    <property type="component" value="Unassembled WGS sequence"/>
</dbReference>
<dbReference type="OrthoDB" id="1434112at2"/>
<dbReference type="EMBL" id="BJYA01000018">
    <property type="protein sequence ID" value="GEN46757.1"/>
    <property type="molecule type" value="Genomic_DNA"/>
</dbReference>
<dbReference type="RefSeq" id="WP_146817832.1">
    <property type="nucleotide sequence ID" value="NZ_BJYA01000018.1"/>
</dbReference>
<evidence type="ECO:0000313" key="1">
    <source>
        <dbReference type="EMBL" id="GEN46757.1"/>
    </source>
</evidence>
<organism evidence="1 2">
    <name type="scientific">Alkalibacillus haloalkaliphilus</name>
    <dbReference type="NCBI Taxonomy" id="94136"/>
    <lineage>
        <taxon>Bacteria</taxon>
        <taxon>Bacillati</taxon>
        <taxon>Bacillota</taxon>
        <taxon>Bacilli</taxon>
        <taxon>Bacillales</taxon>
        <taxon>Bacillaceae</taxon>
        <taxon>Alkalibacillus</taxon>
    </lineage>
</organism>
<proteinExistence type="predicted"/>
<keyword evidence="2" id="KW-1185">Reference proteome</keyword>